<comment type="caution">
    <text evidence="3">The sequence shown here is derived from an EMBL/GenBank/DDBJ whole genome shotgun (WGS) entry which is preliminary data.</text>
</comment>
<name>A0ABU5XD77_9MYCO</name>
<dbReference type="Pfam" id="PF19053">
    <property type="entry name" value="EccD"/>
    <property type="match status" value="1"/>
</dbReference>
<gene>
    <name evidence="3" type="ORF">K6T79_01605</name>
</gene>
<dbReference type="Proteomes" id="UP001299596">
    <property type="component" value="Unassembled WGS sequence"/>
</dbReference>
<organism evidence="3 4">
    <name type="scientific">[Mycobacterium] crassicus</name>
    <dbReference type="NCBI Taxonomy" id="2872309"/>
    <lineage>
        <taxon>Bacteria</taxon>
        <taxon>Bacillati</taxon>
        <taxon>Actinomycetota</taxon>
        <taxon>Actinomycetes</taxon>
        <taxon>Mycobacteriales</taxon>
        <taxon>Mycobacteriaceae</taxon>
        <taxon>Mycolicibacter</taxon>
    </lineage>
</organism>
<keyword evidence="4" id="KW-1185">Reference proteome</keyword>
<dbReference type="Gene3D" id="3.10.20.90">
    <property type="entry name" value="Phosphatidylinositol 3-kinase Catalytic Subunit, Chain A, domain 1"/>
    <property type="match status" value="1"/>
</dbReference>
<dbReference type="RefSeq" id="WP_225404700.1">
    <property type="nucleotide sequence ID" value="NZ_JAYJJR010000001.1"/>
</dbReference>
<dbReference type="InterPro" id="IPR044049">
    <property type="entry name" value="EccD_transm"/>
</dbReference>
<sequence length="373" mass="36356">MLAADSGLRRVAVHSDAGHADLALPSGVPVAALIASVVDLLPHRPGQPLRPYRLARPGRAPLDGSKTLAQHGIRDGTVLVLTRAEDTVTEPRFDDPAEQLAATVRAATRPWTPSARRLAAALTASGLAGVAGFVAVPGGPGAPNALLAIAAAGTVASLTVPSSGCGAAARAMLCCLAGLAVLTAVAGMACAVSGISARTVGAAAGVVAVGVARVAGRVAVMVRGPVGETHDLLTGLVAGAAATMVVGTAGIAVGEPVPGVPRFVGVVFTAAAGAALMLRARSHTDGRQIATLLAAGFAAIGIALLTVDPGLWPAVVAVTLAGTALVAGFAAPAASAPVRRGAEVLESLTLGSLVPLACWVGGVYGAVRGLGLG</sequence>
<dbReference type="InterPro" id="IPR024962">
    <property type="entry name" value="YukD-like"/>
</dbReference>
<dbReference type="Pfam" id="PF08817">
    <property type="entry name" value="YukD"/>
    <property type="match status" value="1"/>
</dbReference>
<feature type="domain" description="EccD-like transmembrane" evidence="2">
    <location>
        <begin position="222"/>
        <end position="370"/>
    </location>
</feature>
<evidence type="ECO:0000313" key="3">
    <source>
        <dbReference type="EMBL" id="MEB3019737.1"/>
    </source>
</evidence>
<feature type="transmembrane region" description="Helical" evidence="1">
    <location>
        <begin position="348"/>
        <end position="367"/>
    </location>
</feature>
<proteinExistence type="predicted"/>
<keyword evidence="1" id="KW-1133">Transmembrane helix</keyword>
<keyword evidence="1" id="KW-0812">Transmembrane</keyword>
<protein>
    <submittedName>
        <fullName evidence="3">EsaB/YukD family protein</fullName>
    </submittedName>
</protein>
<evidence type="ECO:0000313" key="4">
    <source>
        <dbReference type="Proteomes" id="UP001299596"/>
    </source>
</evidence>
<feature type="transmembrane region" description="Helical" evidence="1">
    <location>
        <begin position="172"/>
        <end position="195"/>
    </location>
</feature>
<feature type="transmembrane region" description="Helical" evidence="1">
    <location>
        <begin position="142"/>
        <end position="160"/>
    </location>
</feature>
<feature type="transmembrane region" description="Helical" evidence="1">
    <location>
        <begin position="313"/>
        <end position="336"/>
    </location>
</feature>
<dbReference type="EMBL" id="JAYJJR010000001">
    <property type="protein sequence ID" value="MEB3019737.1"/>
    <property type="molecule type" value="Genomic_DNA"/>
</dbReference>
<accession>A0ABU5XD77</accession>
<keyword evidence="1" id="KW-0472">Membrane</keyword>
<evidence type="ECO:0000256" key="1">
    <source>
        <dbReference type="SAM" id="Phobius"/>
    </source>
</evidence>
<reference evidence="3 4" key="1">
    <citation type="submission" date="2023-12" db="EMBL/GenBank/DDBJ databases">
        <title>Description of new species of Mycobacterium terrae complex isolated from sewage at the Sao Paulo Zoological Park Foundation in Brazil.</title>
        <authorList>
            <person name="Romagnoli C.L."/>
            <person name="Conceicao E.C."/>
            <person name="Machado E."/>
            <person name="Barreto L.B.P.F."/>
            <person name="Sharma A."/>
            <person name="Silva N.M."/>
            <person name="Marques L.E."/>
            <person name="Juliana M.A."/>
            <person name="Lourenco M.C.S."/>
            <person name="Digiampietri L.A."/>
            <person name="Suffys P.N."/>
            <person name="Viana-Niero C."/>
        </authorList>
    </citation>
    <scope>NUCLEOTIDE SEQUENCE [LARGE SCALE GENOMIC DNA]</scope>
    <source>
        <strain evidence="3 4">MYC098</strain>
    </source>
</reference>
<feature type="transmembrane region" description="Helical" evidence="1">
    <location>
        <begin position="232"/>
        <end position="253"/>
    </location>
</feature>
<feature type="transmembrane region" description="Helical" evidence="1">
    <location>
        <begin position="201"/>
        <end position="220"/>
    </location>
</feature>
<feature type="transmembrane region" description="Helical" evidence="1">
    <location>
        <begin position="259"/>
        <end position="278"/>
    </location>
</feature>
<feature type="transmembrane region" description="Helical" evidence="1">
    <location>
        <begin position="290"/>
        <end position="307"/>
    </location>
</feature>
<evidence type="ECO:0000259" key="2">
    <source>
        <dbReference type="Pfam" id="PF19053"/>
    </source>
</evidence>
<feature type="transmembrane region" description="Helical" evidence="1">
    <location>
        <begin position="118"/>
        <end position="136"/>
    </location>
</feature>